<gene>
    <name evidence="1" type="ORF">HLVA_10780</name>
</gene>
<dbReference type="AlphaFoldDB" id="A0AAU9D3E5"/>
<dbReference type="KEGG" id="haby:HLVA_10780"/>
<protein>
    <submittedName>
        <fullName evidence="1">Uncharacterized protein</fullName>
    </submittedName>
</protein>
<dbReference type="EMBL" id="AP027059">
    <property type="protein sequence ID" value="BDU50509.1"/>
    <property type="molecule type" value="Genomic_DNA"/>
</dbReference>
<sequence>MINKKNILFLLTIILSTVSFSIEYSGEIGLKSDYKDEKLSLNQLYDIRLYDKSWMSKFGNDEQELNLFQKKGNFRFKEYITNEQITNQKKIGATLYYKNYFNLGYLEERLSRMIDSKLYIYNIYARFIYKNDLGAKVESYRLALNKSYFNNILRISQDSTYYTDKRYNMNLLFNFKNFEISTDKTEKKFILKEKFYLYNKNFKLRVSNQNDVNRKKNKKEFYGAFKYKKIEPFYEYVEDSAINKGVVYYFSKLNKIEISWNNLYYKLLYNYGDFYKGLTYILIKDKSRYNNNLTFYYKKDILKNVYYKLEGSGIFTSMYELSSSIILKF</sequence>
<reference evidence="1 2" key="1">
    <citation type="submission" date="2022-11" db="EMBL/GenBank/DDBJ databases">
        <title>Haliovirga abyssi gen. nov., sp. nov., a mesophilic fermentative bacterium isolated from the Iheya North hydrothermal field and the proposal of Haliovirgaceae fam. nov.</title>
        <authorList>
            <person name="Miyazaki U."/>
            <person name="Tame A."/>
            <person name="Miyazaki J."/>
            <person name="Takai K."/>
            <person name="Sawayama S."/>
            <person name="Kitajima M."/>
            <person name="Okamoto A."/>
            <person name="Nakagawa S."/>
        </authorList>
    </citation>
    <scope>NUCLEOTIDE SEQUENCE [LARGE SCALE GENOMIC DNA]</scope>
    <source>
        <strain evidence="1 2">IC12</strain>
    </source>
</reference>
<evidence type="ECO:0000313" key="2">
    <source>
        <dbReference type="Proteomes" id="UP001321582"/>
    </source>
</evidence>
<organism evidence="1 2">
    <name type="scientific">Haliovirga abyssi</name>
    <dbReference type="NCBI Taxonomy" id="2996794"/>
    <lineage>
        <taxon>Bacteria</taxon>
        <taxon>Fusobacteriati</taxon>
        <taxon>Fusobacteriota</taxon>
        <taxon>Fusobacteriia</taxon>
        <taxon>Fusobacteriales</taxon>
        <taxon>Haliovirgaceae</taxon>
        <taxon>Haliovirga</taxon>
    </lineage>
</organism>
<evidence type="ECO:0000313" key="1">
    <source>
        <dbReference type="EMBL" id="BDU50509.1"/>
    </source>
</evidence>
<dbReference type="Proteomes" id="UP001321582">
    <property type="component" value="Chromosome"/>
</dbReference>
<name>A0AAU9D3E5_9FUSO</name>
<accession>A0AAU9D3E5</accession>
<keyword evidence="2" id="KW-1185">Reference proteome</keyword>
<proteinExistence type="predicted"/>
<dbReference type="RefSeq" id="WP_307903376.1">
    <property type="nucleotide sequence ID" value="NZ_AP027059.1"/>
</dbReference>